<accession>A0A840F047</accession>
<dbReference type="RefSeq" id="WP_183372131.1">
    <property type="nucleotide sequence ID" value="NZ_BAABHL010000126.1"/>
</dbReference>
<name>A0A840F047_9ACTN</name>
<organism evidence="3 4">
    <name type="scientific">Gordonia humi</name>
    <dbReference type="NCBI Taxonomy" id="686429"/>
    <lineage>
        <taxon>Bacteria</taxon>
        <taxon>Bacillati</taxon>
        <taxon>Actinomycetota</taxon>
        <taxon>Actinomycetes</taxon>
        <taxon>Mycobacteriales</taxon>
        <taxon>Gordoniaceae</taxon>
        <taxon>Gordonia</taxon>
    </lineage>
</organism>
<keyword evidence="2" id="KW-1133">Transmembrane helix</keyword>
<sequence>MSNDVDVRHAYLYARILLGVSVTLSLACNAAHAYLNAERVQVLLAMGVGAIPPLILALSVEAVVFCSRHARLAWGWGAVLFAAAAGLVTGFSMSFAAISDLGRMANMSWWTAPMLPVGIDALVITGLGMVALFRPRAIADQAQEPAHAAHQSGAQVLTTAPEAVPTDAPAVQPVATQLSTGDAHGQHVGARVLDTSSAAQGAVQHPAHGQATPAVQVPATSGDDADGPAQQVQEGHGESAQVFTLRHRPDVQSGAATEQAASLLDTPTGAAQDAGAQLVIDPVQEAAVLRERGDSRMPEEQLLAVLRGIAAGDAHAAISRATGASRTTIKRLAELVPTEPDESDSEVSGPEGRRV</sequence>
<reference evidence="3 4" key="1">
    <citation type="submission" date="2020-08" db="EMBL/GenBank/DDBJ databases">
        <title>Sequencing the genomes of 1000 actinobacteria strains.</title>
        <authorList>
            <person name="Klenk H.-P."/>
        </authorList>
    </citation>
    <scope>NUCLEOTIDE SEQUENCE [LARGE SCALE GENOMIC DNA]</scope>
    <source>
        <strain evidence="3 4">DSM 45298</strain>
    </source>
</reference>
<evidence type="ECO:0000256" key="1">
    <source>
        <dbReference type="SAM" id="MobiDB-lite"/>
    </source>
</evidence>
<protein>
    <recommendedName>
        <fullName evidence="5">DUF2637 domain-containing protein</fullName>
    </recommendedName>
</protein>
<evidence type="ECO:0000313" key="3">
    <source>
        <dbReference type="EMBL" id="MBB4137252.1"/>
    </source>
</evidence>
<evidence type="ECO:0000313" key="4">
    <source>
        <dbReference type="Proteomes" id="UP000551501"/>
    </source>
</evidence>
<feature type="transmembrane region" description="Helical" evidence="2">
    <location>
        <begin position="73"/>
        <end position="98"/>
    </location>
</feature>
<dbReference type="EMBL" id="JACIFP010000001">
    <property type="protein sequence ID" value="MBB4137252.1"/>
    <property type="molecule type" value="Genomic_DNA"/>
</dbReference>
<feature type="transmembrane region" description="Helical" evidence="2">
    <location>
        <begin position="41"/>
        <end position="66"/>
    </location>
</feature>
<dbReference type="Proteomes" id="UP000551501">
    <property type="component" value="Unassembled WGS sequence"/>
</dbReference>
<dbReference type="AlphaFoldDB" id="A0A840F047"/>
<feature type="transmembrane region" description="Helical" evidence="2">
    <location>
        <begin position="110"/>
        <end position="133"/>
    </location>
</feature>
<keyword evidence="4" id="KW-1185">Reference proteome</keyword>
<feature type="transmembrane region" description="Helical" evidence="2">
    <location>
        <begin position="12"/>
        <end position="35"/>
    </location>
</feature>
<keyword evidence="2" id="KW-0472">Membrane</keyword>
<keyword evidence="2" id="KW-0812">Transmembrane</keyword>
<feature type="region of interest" description="Disordered" evidence="1">
    <location>
        <begin position="198"/>
        <end position="239"/>
    </location>
</feature>
<gene>
    <name evidence="3" type="ORF">BKA16_003804</name>
</gene>
<evidence type="ECO:0008006" key="5">
    <source>
        <dbReference type="Google" id="ProtNLM"/>
    </source>
</evidence>
<comment type="caution">
    <text evidence="3">The sequence shown here is derived from an EMBL/GenBank/DDBJ whole genome shotgun (WGS) entry which is preliminary data.</text>
</comment>
<evidence type="ECO:0000256" key="2">
    <source>
        <dbReference type="SAM" id="Phobius"/>
    </source>
</evidence>
<feature type="region of interest" description="Disordered" evidence="1">
    <location>
        <begin position="333"/>
        <end position="355"/>
    </location>
</feature>
<proteinExistence type="predicted"/>